<evidence type="ECO:0000256" key="2">
    <source>
        <dbReference type="ARBA" id="ARBA00004922"/>
    </source>
</evidence>
<keyword evidence="12" id="KW-1185">Reference proteome</keyword>
<evidence type="ECO:0000313" key="12">
    <source>
        <dbReference type="Proteomes" id="UP000031575"/>
    </source>
</evidence>
<dbReference type="OrthoDB" id="8118055at2759"/>
<keyword evidence="7" id="KW-0106">Calcium</keyword>
<evidence type="ECO:0000256" key="3">
    <source>
        <dbReference type="ARBA" id="ARBA00007658"/>
    </source>
</evidence>
<comment type="cofactor">
    <cofactor evidence="1 7">
        <name>Ca(2+)</name>
        <dbReference type="ChEBI" id="CHEBI:29108"/>
    </cofactor>
</comment>
<evidence type="ECO:0000256" key="9">
    <source>
        <dbReference type="RuleBase" id="RU361193"/>
    </source>
</evidence>
<evidence type="ECO:0000256" key="5">
    <source>
        <dbReference type="ARBA" id="ARBA00023157"/>
    </source>
</evidence>
<dbReference type="GO" id="GO:0004571">
    <property type="term" value="F:mannosyl-oligosaccharide 1,2-alpha-mannosidase activity"/>
    <property type="evidence" value="ECO:0007669"/>
    <property type="project" value="InterPro"/>
</dbReference>
<dbReference type="EC" id="3.2.1.-" evidence="9"/>
<name>A0A0C2FEL5_9PEZI</name>
<dbReference type="InterPro" id="IPR050749">
    <property type="entry name" value="Glycosyl_Hydrolase_47"/>
</dbReference>
<dbReference type="FunFam" id="1.50.10.10:FF:000037">
    <property type="entry name" value="alpha-1,2-Mannosidase"/>
    <property type="match status" value="1"/>
</dbReference>
<evidence type="ECO:0000256" key="7">
    <source>
        <dbReference type="PIRSR" id="PIRSR601382-2"/>
    </source>
</evidence>
<accession>A0A0C2FEL5</accession>
<evidence type="ECO:0000313" key="11">
    <source>
        <dbReference type="EMBL" id="KIH89573.1"/>
    </source>
</evidence>
<dbReference type="SUPFAM" id="SSF48225">
    <property type="entry name" value="Seven-hairpin glycosidases"/>
    <property type="match status" value="1"/>
</dbReference>
<keyword evidence="4 9" id="KW-0378">Hydrolase</keyword>
<dbReference type="GO" id="GO:0005975">
    <property type="term" value="P:carbohydrate metabolic process"/>
    <property type="evidence" value="ECO:0007669"/>
    <property type="project" value="InterPro"/>
</dbReference>
<proteinExistence type="inferred from homology"/>
<evidence type="ECO:0000256" key="1">
    <source>
        <dbReference type="ARBA" id="ARBA00001913"/>
    </source>
</evidence>
<dbReference type="RefSeq" id="XP_040617583.1">
    <property type="nucleotide sequence ID" value="XM_040765143.1"/>
</dbReference>
<feature type="region of interest" description="Disordered" evidence="10">
    <location>
        <begin position="627"/>
        <end position="656"/>
    </location>
</feature>
<feature type="binding site" evidence="7">
    <location>
        <position position="613"/>
    </location>
    <ligand>
        <name>Ca(2+)</name>
        <dbReference type="ChEBI" id="CHEBI:29108"/>
    </ligand>
</feature>
<dbReference type="HOGENOM" id="CLU_003818_0_0_1"/>
<dbReference type="VEuPathDB" id="FungiDB:SPBR_06887"/>
<dbReference type="Gene3D" id="1.50.10.10">
    <property type="match status" value="1"/>
</dbReference>
<dbReference type="PANTHER" id="PTHR11742:SF89">
    <property type="entry name" value="ALPHA-1,2-MANNOSIDASE"/>
    <property type="match status" value="1"/>
</dbReference>
<dbReference type="AlphaFoldDB" id="A0A0C2FEL5"/>
<dbReference type="GeneID" id="63680064"/>
<feature type="compositionally biased region" description="Low complexity" evidence="10">
    <location>
        <begin position="644"/>
        <end position="656"/>
    </location>
</feature>
<dbReference type="GO" id="GO:0005509">
    <property type="term" value="F:calcium ion binding"/>
    <property type="evidence" value="ECO:0007669"/>
    <property type="project" value="InterPro"/>
</dbReference>
<dbReference type="Proteomes" id="UP000031575">
    <property type="component" value="Unassembled WGS sequence"/>
</dbReference>
<dbReference type="Pfam" id="PF01532">
    <property type="entry name" value="Glyco_hydro_47"/>
    <property type="match status" value="1"/>
</dbReference>
<reference evidence="11 12" key="1">
    <citation type="journal article" date="2014" name="BMC Genomics">
        <title>Comparative genomics of the major fungal agents of human and animal Sporotrichosis: Sporothrix schenckii and Sporothrix brasiliensis.</title>
        <authorList>
            <person name="Teixeira M.M."/>
            <person name="de Almeida L.G."/>
            <person name="Kubitschek-Barreira P."/>
            <person name="Alves F.L."/>
            <person name="Kioshima E.S."/>
            <person name="Abadio A.K."/>
            <person name="Fernandes L."/>
            <person name="Derengowski L.S."/>
            <person name="Ferreira K.S."/>
            <person name="Souza R.C."/>
            <person name="Ruiz J.C."/>
            <person name="de Andrade N.C."/>
            <person name="Paes H.C."/>
            <person name="Nicola A.M."/>
            <person name="Albuquerque P."/>
            <person name="Gerber A.L."/>
            <person name="Martins V.P."/>
            <person name="Peconick L.D."/>
            <person name="Neto A.V."/>
            <person name="Chaucanez C.B."/>
            <person name="Silva P.A."/>
            <person name="Cunha O.L."/>
            <person name="de Oliveira F.F."/>
            <person name="dos Santos T.C."/>
            <person name="Barros A.L."/>
            <person name="Soares M.A."/>
            <person name="de Oliveira L.M."/>
            <person name="Marini M.M."/>
            <person name="Villalobos-Duno H."/>
            <person name="Cunha M.M."/>
            <person name="de Hoog S."/>
            <person name="da Silveira J.F."/>
            <person name="Henrissat B."/>
            <person name="Nino-Vega G.A."/>
            <person name="Cisalpino P.S."/>
            <person name="Mora-Montes H.M."/>
            <person name="Almeida S.R."/>
            <person name="Stajich J.E."/>
            <person name="Lopes-Bezerra L.M."/>
            <person name="Vasconcelos A.T."/>
            <person name="Felipe M.S."/>
        </authorList>
    </citation>
    <scope>NUCLEOTIDE SEQUENCE [LARGE SCALE GENOMIC DNA]</scope>
    <source>
        <strain evidence="11 12">5110</strain>
    </source>
</reference>
<dbReference type="PRINTS" id="PR00747">
    <property type="entry name" value="GLYHDRLASE47"/>
</dbReference>
<keyword evidence="7" id="KW-0479">Metal-binding</keyword>
<organism evidence="11 12">
    <name type="scientific">Sporothrix brasiliensis 5110</name>
    <dbReference type="NCBI Taxonomy" id="1398154"/>
    <lineage>
        <taxon>Eukaryota</taxon>
        <taxon>Fungi</taxon>
        <taxon>Dikarya</taxon>
        <taxon>Ascomycota</taxon>
        <taxon>Pezizomycotina</taxon>
        <taxon>Sordariomycetes</taxon>
        <taxon>Sordariomycetidae</taxon>
        <taxon>Ophiostomatales</taxon>
        <taxon>Ophiostomataceae</taxon>
        <taxon>Sporothrix</taxon>
    </lineage>
</organism>
<dbReference type="PANTHER" id="PTHR11742">
    <property type="entry name" value="MANNOSYL-OLIGOSACCHARIDE ALPHA-1,2-MANNOSIDASE-RELATED"/>
    <property type="match status" value="1"/>
</dbReference>
<dbReference type="InterPro" id="IPR001382">
    <property type="entry name" value="Glyco_hydro_47"/>
</dbReference>
<comment type="pathway">
    <text evidence="2">Protein modification; protein glycosylation.</text>
</comment>
<dbReference type="GO" id="GO:0016020">
    <property type="term" value="C:membrane"/>
    <property type="evidence" value="ECO:0007669"/>
    <property type="project" value="InterPro"/>
</dbReference>
<protein>
    <recommendedName>
        <fullName evidence="9">alpha-1,2-Mannosidase</fullName>
        <ecNumber evidence="9">3.2.1.-</ecNumber>
    </recommendedName>
</protein>
<feature type="active site" description="Proton donor" evidence="6">
    <location>
        <position position="451"/>
    </location>
</feature>
<evidence type="ECO:0000256" key="6">
    <source>
        <dbReference type="PIRSR" id="PIRSR601382-1"/>
    </source>
</evidence>
<dbReference type="UniPathway" id="UPA00378"/>
<keyword evidence="5 8" id="KW-1015">Disulfide bond</keyword>
<evidence type="ECO:0000256" key="4">
    <source>
        <dbReference type="ARBA" id="ARBA00022801"/>
    </source>
</evidence>
<comment type="caution">
    <text evidence="11">The sequence shown here is derived from an EMBL/GenBank/DDBJ whole genome shotgun (WGS) entry which is preliminary data.</text>
</comment>
<dbReference type="GO" id="GO:0005783">
    <property type="term" value="C:endoplasmic reticulum"/>
    <property type="evidence" value="ECO:0007669"/>
    <property type="project" value="TreeGrafter"/>
</dbReference>
<dbReference type="InterPro" id="IPR036026">
    <property type="entry name" value="Seven-hairpin_glycosidases"/>
</dbReference>
<feature type="active site" description="Proton donor" evidence="6">
    <location>
        <position position="196"/>
    </location>
</feature>
<feature type="active site" evidence="6">
    <location>
        <position position="526"/>
    </location>
</feature>
<gene>
    <name evidence="11" type="ORF">SPBR_06887</name>
</gene>
<keyword evidence="9" id="KW-0326">Glycosidase</keyword>
<sequence>MAVLLSAISLRRKTRLLVFAAAAFLLIIYVFQPRAGRVHLHKVLQPARESTDPIFYVNSSVNWALRQRLHPIPDASLVRLPTGTPAPMPAIQYSFRADPDYKSADVKLLRDTRRDAIRSAFLRAWESYRQHAWGYDELLPIKLKGKDGFSGWGATLVDALDTLWIMDLRSEFDEAVRAVATIDWDAATGFECSLFETNIRYLGGLLSAYEMSGAAPLLDKAKELAHMLLAAFDTASHMPANRFHFDRAWQGLLVPGDHEASAAVGTLSLEFTKLAQLTGDHRFYDAIDRIKRALARVQDTTTIPGLWPTFLDLQNGFKANGQMYTLGGMADSLYEYLPKMHMLLGGQDAAYRDMYVKAADAARQHLLFRPMIPDPDVRGHDILVSGTVLAGGPRNGVSLMPEGQHLACFAGGMFALGGKLFDRPADVEVGTKLTQGCIWAYDAFPTGVMPESFDLVPCPKPSGWLDKMALIATNKAASAAPAAENTTACPWDEPAWRAAQFPKDKAGRYPPGFAAIRDPRYLLRPEAVESVFLLYRITGDRSLQEAAWRMYLNIERSTATKHANSAIADVTVTGPPQKLDSMESFWFAETLKYLYLTFTEPDYFSLDDYVYNTEAHPFKIPKPAAAPLPPISNGRVKAKTHQSTGQKAGKTTKAGG</sequence>
<dbReference type="EMBL" id="AWTV01000009">
    <property type="protein sequence ID" value="KIH89573.1"/>
    <property type="molecule type" value="Genomic_DNA"/>
</dbReference>
<evidence type="ECO:0000256" key="10">
    <source>
        <dbReference type="SAM" id="MobiDB-lite"/>
    </source>
</evidence>
<dbReference type="GO" id="GO:0036503">
    <property type="term" value="P:ERAD pathway"/>
    <property type="evidence" value="ECO:0007669"/>
    <property type="project" value="UniProtKB-ARBA"/>
</dbReference>
<feature type="active site" evidence="6">
    <location>
        <position position="331"/>
    </location>
</feature>
<comment type="similarity">
    <text evidence="3 9">Belongs to the glycosyl hydrolase 47 family.</text>
</comment>
<evidence type="ECO:0000256" key="8">
    <source>
        <dbReference type="PIRSR" id="PIRSR601382-3"/>
    </source>
</evidence>
<dbReference type="InterPro" id="IPR012341">
    <property type="entry name" value="6hp_glycosidase-like_sf"/>
</dbReference>
<feature type="disulfide bond" evidence="8">
    <location>
        <begin position="408"/>
        <end position="437"/>
    </location>
</feature>